<dbReference type="RefSeq" id="WP_277578254.1">
    <property type="nucleotide sequence ID" value="NZ_JANRMI010000003.1"/>
</dbReference>
<dbReference type="EC" id="2.7.7.38" evidence="4"/>
<keyword evidence="1 4" id="KW-0808">Transferase</keyword>
<dbReference type="NCBIfam" id="NF003952">
    <property type="entry name" value="PRK05450.1-5"/>
    <property type="match status" value="1"/>
</dbReference>
<proteinExistence type="inferred from homology"/>
<accession>A0ABT6DIU0</accession>
<organism evidence="5 6">
    <name type="scientific">Bdellovibrio svalbardensis</name>
    <dbReference type="NCBI Taxonomy" id="2972972"/>
    <lineage>
        <taxon>Bacteria</taxon>
        <taxon>Pseudomonadati</taxon>
        <taxon>Bdellovibrionota</taxon>
        <taxon>Bdellovibrionia</taxon>
        <taxon>Bdellovibrionales</taxon>
        <taxon>Pseudobdellovibrionaceae</taxon>
        <taxon>Bdellovibrio</taxon>
    </lineage>
</organism>
<comment type="catalytic activity">
    <reaction evidence="4">
        <text>3-deoxy-alpha-D-manno-oct-2-ulosonate + CTP = CMP-3-deoxy-beta-D-manno-octulosonate + diphosphate</text>
        <dbReference type="Rhea" id="RHEA:23448"/>
        <dbReference type="ChEBI" id="CHEBI:33019"/>
        <dbReference type="ChEBI" id="CHEBI:37563"/>
        <dbReference type="ChEBI" id="CHEBI:85986"/>
        <dbReference type="ChEBI" id="CHEBI:85987"/>
        <dbReference type="EC" id="2.7.7.38"/>
    </reaction>
</comment>
<dbReference type="PANTHER" id="PTHR42866">
    <property type="entry name" value="3-DEOXY-MANNO-OCTULOSONATE CYTIDYLYLTRANSFERASE"/>
    <property type="match status" value="1"/>
</dbReference>
<evidence type="ECO:0000313" key="6">
    <source>
        <dbReference type="Proteomes" id="UP001152321"/>
    </source>
</evidence>
<gene>
    <name evidence="4 5" type="primary">kdsB</name>
    <name evidence="5" type="ORF">NWE73_10400</name>
</gene>
<dbReference type="Pfam" id="PF02348">
    <property type="entry name" value="CTP_transf_3"/>
    <property type="match status" value="1"/>
</dbReference>
<keyword evidence="4" id="KW-0963">Cytoplasm</keyword>
<dbReference type="NCBIfam" id="NF009905">
    <property type="entry name" value="PRK13368.1"/>
    <property type="match status" value="1"/>
</dbReference>
<protein>
    <recommendedName>
        <fullName evidence="4">3-deoxy-manno-octulosonate cytidylyltransferase</fullName>
        <ecNumber evidence="4">2.7.7.38</ecNumber>
    </recommendedName>
    <alternativeName>
        <fullName evidence="4">CMP-2-keto-3-deoxyoctulosonic acid synthase</fullName>
        <shortName evidence="4">CKS</shortName>
        <shortName evidence="4">CMP-KDO synthase</shortName>
    </alternativeName>
</protein>
<dbReference type="Gene3D" id="3.90.550.10">
    <property type="entry name" value="Spore Coat Polysaccharide Biosynthesis Protein SpsA, Chain A"/>
    <property type="match status" value="1"/>
</dbReference>
<reference evidence="5" key="1">
    <citation type="submission" date="2022-08" db="EMBL/GenBank/DDBJ databases">
        <title>Novel Bdellovibrio Species Isolated from Svalbard: Designation Bdellovibrio svalbardensis.</title>
        <authorList>
            <person name="Mitchell R.J."/>
            <person name="Choi S.Y."/>
        </authorList>
    </citation>
    <scope>NUCLEOTIDE SEQUENCE</scope>
    <source>
        <strain evidence="5">PAP01</strain>
    </source>
</reference>
<dbReference type="SUPFAM" id="SSF53448">
    <property type="entry name" value="Nucleotide-diphospho-sugar transferases"/>
    <property type="match status" value="1"/>
</dbReference>
<dbReference type="HAMAP" id="MF_00057">
    <property type="entry name" value="KdsB"/>
    <property type="match status" value="1"/>
</dbReference>
<dbReference type="InterPro" id="IPR003329">
    <property type="entry name" value="Cytidylyl_trans"/>
</dbReference>
<evidence type="ECO:0000256" key="1">
    <source>
        <dbReference type="ARBA" id="ARBA00022679"/>
    </source>
</evidence>
<keyword evidence="3 4" id="KW-0448">Lipopolysaccharide biosynthesis</keyword>
<sequence length="246" mass="27042">MKIVGVIPARYGSTRFPGKPLVSLKGRPLIQWTIEGAKKSKLLTDLIVATDDERIKAAAEAVGAKVVMTDSDLPSGSDRIHAAIKNIDCDIVVNIQGDEPLVTGELVDKLAQVFVNDPSMDMATLAHPISEEELQSPNSVKVVLNHKDEALYFSRFAMPYSRMKASELGTYEGCLKHIGMYAYSKKFLKQFCEAPQALIEKAESLEQLRALYLGAKIKVVRVQEASLGVDTPEDLVKLEKLLSQGR</sequence>
<dbReference type="GO" id="GO:0008690">
    <property type="term" value="F:3-deoxy-manno-octulosonate cytidylyltransferase activity"/>
    <property type="evidence" value="ECO:0007669"/>
    <property type="project" value="UniProtKB-EC"/>
</dbReference>
<dbReference type="EMBL" id="JANRMI010000003">
    <property type="protein sequence ID" value="MDG0816776.1"/>
    <property type="molecule type" value="Genomic_DNA"/>
</dbReference>
<evidence type="ECO:0000256" key="2">
    <source>
        <dbReference type="ARBA" id="ARBA00022695"/>
    </source>
</evidence>
<keyword evidence="2 4" id="KW-0548">Nucleotidyltransferase</keyword>
<name>A0ABT6DIU0_9BACT</name>
<dbReference type="CDD" id="cd02517">
    <property type="entry name" value="CMP-KDO-Synthetase"/>
    <property type="match status" value="1"/>
</dbReference>
<dbReference type="NCBIfam" id="NF003950">
    <property type="entry name" value="PRK05450.1-3"/>
    <property type="match status" value="1"/>
</dbReference>
<comment type="pathway">
    <text evidence="4">Nucleotide-sugar biosynthesis; CMP-3-deoxy-D-manno-octulosonate biosynthesis; CMP-3-deoxy-D-manno-octulosonate from 3-deoxy-D-manno-octulosonate and CTP: step 1/1.</text>
</comment>
<dbReference type="InterPro" id="IPR004528">
    <property type="entry name" value="KdsB"/>
</dbReference>
<dbReference type="InterPro" id="IPR029044">
    <property type="entry name" value="Nucleotide-diphossugar_trans"/>
</dbReference>
<dbReference type="NCBIfam" id="TIGR00466">
    <property type="entry name" value="kdsB"/>
    <property type="match status" value="1"/>
</dbReference>
<dbReference type="Proteomes" id="UP001152321">
    <property type="component" value="Unassembled WGS sequence"/>
</dbReference>
<evidence type="ECO:0000256" key="3">
    <source>
        <dbReference type="ARBA" id="ARBA00022985"/>
    </source>
</evidence>
<keyword evidence="6" id="KW-1185">Reference proteome</keyword>
<evidence type="ECO:0000313" key="5">
    <source>
        <dbReference type="EMBL" id="MDG0816776.1"/>
    </source>
</evidence>
<comment type="function">
    <text evidence="4">Activates KDO (a required 8-carbon sugar) for incorporation into bacterial lipopolysaccharide in Gram-negative bacteria.</text>
</comment>
<evidence type="ECO:0000256" key="4">
    <source>
        <dbReference type="HAMAP-Rule" id="MF_00057"/>
    </source>
</evidence>
<comment type="similarity">
    <text evidence="4">Belongs to the KdsB family.</text>
</comment>
<comment type="subcellular location">
    <subcellularLocation>
        <location evidence="4">Cytoplasm</location>
    </subcellularLocation>
</comment>
<dbReference type="PANTHER" id="PTHR42866:SF2">
    <property type="entry name" value="3-DEOXY-MANNO-OCTULOSONATE CYTIDYLYLTRANSFERASE, MITOCHONDRIAL"/>
    <property type="match status" value="1"/>
</dbReference>
<comment type="caution">
    <text evidence="5">The sequence shown here is derived from an EMBL/GenBank/DDBJ whole genome shotgun (WGS) entry which is preliminary data.</text>
</comment>